<dbReference type="RefSeq" id="WP_084315204.1">
    <property type="nucleotide sequence ID" value="NZ_FNIJ01000026.1"/>
</dbReference>
<dbReference type="PANTHER" id="PTHR48207">
    <property type="entry name" value="SUCCINATE--HYDROXYMETHYLGLUTARATE COA-TRANSFERASE"/>
    <property type="match status" value="1"/>
</dbReference>
<evidence type="ECO:0000256" key="1">
    <source>
        <dbReference type="ARBA" id="ARBA00022679"/>
    </source>
</evidence>
<sequence>MTPLDKPGRPLHGIRVIDLSSVMFGPYASQYLGDFGADVIKVETPLGDSTRRTGASRVADMASTYLNLNRNKRSVVLDLKQAAGRESLLRLLDGADVLMHNIRPQKLAALGLDAAALRERNPRLICASLNGFGEAGPYAGRPAYDDIIQGMSGMVDLVRRQTGESRYLPTAAADKIAGLVAAQAILAALLGRAQSGRGGYVEVPMFEVLSSFNLVEHLAGQSFEPALGEVGYSRILSRDRRPYPTRDGHLCVMPYTDQHWARFFAEVGRPELAADPRFSGMAARTRHIDELYALLAGYLVQRSTDEWVQALNRRDIPVARVNSLDDLLDDPHLGAVGFFQELPCGDGEGRVRLPGTGVRFDGSTGPFASPPQLGEHTREVLAEAGFVEEEIAHLLNCGAARQHG</sequence>
<proteinExistence type="predicted"/>
<evidence type="ECO:0000313" key="2">
    <source>
        <dbReference type="EMBL" id="SDP23053.1"/>
    </source>
</evidence>
<reference evidence="3" key="1">
    <citation type="submission" date="2016-10" db="EMBL/GenBank/DDBJ databases">
        <authorList>
            <person name="Varghese N."/>
            <person name="Submissions S."/>
        </authorList>
    </citation>
    <scope>NUCLEOTIDE SEQUENCE [LARGE SCALE GENOMIC DNA]</scope>
    <source>
        <strain evidence="3">JCM 21621</strain>
    </source>
</reference>
<dbReference type="Gene3D" id="3.40.50.10540">
    <property type="entry name" value="Crotonobetainyl-coa:carnitine coa-transferase, domain 1"/>
    <property type="match status" value="1"/>
</dbReference>
<dbReference type="SUPFAM" id="SSF89796">
    <property type="entry name" value="CoA-transferase family III (CaiB/BaiF)"/>
    <property type="match status" value="1"/>
</dbReference>
<dbReference type="InterPro" id="IPR003673">
    <property type="entry name" value="CoA-Trfase_fam_III"/>
</dbReference>
<dbReference type="InterPro" id="IPR050483">
    <property type="entry name" value="CoA-transferase_III_domain"/>
</dbReference>
<keyword evidence="3" id="KW-1185">Reference proteome</keyword>
<dbReference type="EMBL" id="FNIJ01000026">
    <property type="protein sequence ID" value="SDP23053.1"/>
    <property type="molecule type" value="Genomic_DNA"/>
</dbReference>
<dbReference type="AlphaFoldDB" id="A0A1H0R0I0"/>
<protein>
    <submittedName>
        <fullName evidence="2">Crotonobetainyl-CoA:carnitine CoA-transferase CaiB</fullName>
    </submittedName>
</protein>
<dbReference type="STRING" id="198616.SAMN05216193_1263"/>
<organism evidence="2 3">
    <name type="scientific">Pseudomonas jinjuensis</name>
    <dbReference type="NCBI Taxonomy" id="198616"/>
    <lineage>
        <taxon>Bacteria</taxon>
        <taxon>Pseudomonadati</taxon>
        <taxon>Pseudomonadota</taxon>
        <taxon>Gammaproteobacteria</taxon>
        <taxon>Pseudomonadales</taxon>
        <taxon>Pseudomonadaceae</taxon>
        <taxon>Pseudomonas</taxon>
    </lineage>
</organism>
<name>A0A1H0R0I0_9PSED</name>
<keyword evidence="1 2" id="KW-0808">Transferase</keyword>
<dbReference type="OrthoDB" id="9058532at2"/>
<dbReference type="InterPro" id="IPR044855">
    <property type="entry name" value="CoA-Trfase_III_dom3_sf"/>
</dbReference>
<dbReference type="Pfam" id="PF02515">
    <property type="entry name" value="CoA_transf_3"/>
    <property type="match status" value="1"/>
</dbReference>
<dbReference type="Proteomes" id="UP000242957">
    <property type="component" value="Unassembled WGS sequence"/>
</dbReference>
<dbReference type="Gene3D" id="3.30.1540.10">
    <property type="entry name" value="formyl-coa transferase, domain 3"/>
    <property type="match status" value="1"/>
</dbReference>
<accession>A0A1H0R0I0</accession>
<dbReference type="PANTHER" id="PTHR48207:SF4">
    <property type="entry name" value="BLL6097 PROTEIN"/>
    <property type="match status" value="1"/>
</dbReference>
<evidence type="ECO:0000313" key="3">
    <source>
        <dbReference type="Proteomes" id="UP000242957"/>
    </source>
</evidence>
<dbReference type="GO" id="GO:0008410">
    <property type="term" value="F:CoA-transferase activity"/>
    <property type="evidence" value="ECO:0007669"/>
    <property type="project" value="TreeGrafter"/>
</dbReference>
<gene>
    <name evidence="2" type="ORF">SAMN05216193_1263</name>
</gene>
<dbReference type="InterPro" id="IPR023606">
    <property type="entry name" value="CoA-Trfase_III_dom_1_sf"/>
</dbReference>